<dbReference type="InterPro" id="IPR021858">
    <property type="entry name" value="Fun_TF"/>
</dbReference>
<name>A0AAV9N4V8_9EURO</name>
<evidence type="ECO:0000313" key="4">
    <source>
        <dbReference type="Proteomes" id="UP001358417"/>
    </source>
</evidence>
<keyword evidence="2" id="KW-0539">Nucleus</keyword>
<dbReference type="Proteomes" id="UP001358417">
    <property type="component" value="Unassembled WGS sequence"/>
</dbReference>
<evidence type="ECO:0000256" key="2">
    <source>
        <dbReference type="ARBA" id="ARBA00023242"/>
    </source>
</evidence>
<dbReference type="GO" id="GO:0003700">
    <property type="term" value="F:DNA-binding transcription factor activity"/>
    <property type="evidence" value="ECO:0007669"/>
    <property type="project" value="TreeGrafter"/>
</dbReference>
<proteinExistence type="predicted"/>
<dbReference type="EMBL" id="JAVRRD010000019">
    <property type="protein sequence ID" value="KAK5049518.1"/>
    <property type="molecule type" value="Genomic_DNA"/>
</dbReference>
<dbReference type="GO" id="GO:0005634">
    <property type="term" value="C:nucleus"/>
    <property type="evidence" value="ECO:0007669"/>
    <property type="project" value="UniProtKB-SubCell"/>
</dbReference>
<dbReference type="Pfam" id="PF11951">
    <property type="entry name" value="Fungal_trans_2"/>
    <property type="match status" value="1"/>
</dbReference>
<protein>
    <recommendedName>
        <fullName evidence="5">Transcription factor domain-containing protein</fullName>
    </recommendedName>
</protein>
<dbReference type="GO" id="GO:0000976">
    <property type="term" value="F:transcription cis-regulatory region binding"/>
    <property type="evidence" value="ECO:0007669"/>
    <property type="project" value="TreeGrafter"/>
</dbReference>
<comment type="caution">
    <text evidence="3">The sequence shown here is derived from an EMBL/GenBank/DDBJ whole genome shotgun (WGS) entry which is preliminary data.</text>
</comment>
<dbReference type="GO" id="GO:0045944">
    <property type="term" value="P:positive regulation of transcription by RNA polymerase II"/>
    <property type="evidence" value="ECO:0007669"/>
    <property type="project" value="TreeGrafter"/>
</dbReference>
<evidence type="ECO:0000256" key="1">
    <source>
        <dbReference type="ARBA" id="ARBA00004123"/>
    </source>
</evidence>
<dbReference type="RefSeq" id="XP_064704563.1">
    <property type="nucleotide sequence ID" value="XM_064848024.1"/>
</dbReference>
<reference evidence="3 4" key="1">
    <citation type="submission" date="2023-08" db="EMBL/GenBank/DDBJ databases">
        <title>Black Yeasts Isolated from many extreme environments.</title>
        <authorList>
            <person name="Coleine C."/>
            <person name="Stajich J.E."/>
            <person name="Selbmann L."/>
        </authorList>
    </citation>
    <scope>NUCLEOTIDE SEQUENCE [LARGE SCALE GENOMIC DNA]</scope>
    <source>
        <strain evidence="3 4">CCFEE 5792</strain>
    </source>
</reference>
<dbReference type="PANTHER" id="PTHR37534:SF3">
    <property type="entry name" value="ZN(II)2CYS6 TRANSCRIPTION FACTOR (EUROFUNG)"/>
    <property type="match status" value="1"/>
</dbReference>
<sequence>MKDTRDAVIARKEIVNAIGMAMVLSITAIPERQVSLPPRTIEQEQNHDDVNQGVSGGFSEVDPFDITTAPGESCAYGFSPFSTETTGTMVQDRATSRWLNLIVSDVTDSTTIPLNQEHLSFNNNAPQILPHITATAPLASVLQGALLVTSPSSLISISDQDAWRSAENISLSAEEQALFRHFVEELAYWLDLFDTKCHFATYIPRLACNNAGLMNAILALSAQHRSHTSRIHPSLPSLDPSLAVQYYYQTLRYIQDAMHLASYNKSEEILATVMLVSLYEMFDESSVGWQRHLKGVFWIQRAQNVNGLSPGLRQALWWWWIRQDLWAALREGRRSNSFWTPPRPVVEQNQDELADFATILLREAVNFAAKRSTDDASNIETLQSRVKHAEMLQRNQECWFKCLGLPFQPLPYLLNKFEDSASGIAHNYREQFDPIWIHPPKFAAAIQMYNLARILVYLHCPILDGLGSQSRMQKAMQEACTTIYGIAVTLDHSGAHIMSSQCLYGAGFCEMNEKRQAGILALLDECERCSGWSVRQLRHNLQRQWAGNGEH</sequence>
<dbReference type="GeneID" id="89972625"/>
<organism evidence="3 4">
    <name type="scientific">Exophiala bonariae</name>
    <dbReference type="NCBI Taxonomy" id="1690606"/>
    <lineage>
        <taxon>Eukaryota</taxon>
        <taxon>Fungi</taxon>
        <taxon>Dikarya</taxon>
        <taxon>Ascomycota</taxon>
        <taxon>Pezizomycotina</taxon>
        <taxon>Eurotiomycetes</taxon>
        <taxon>Chaetothyriomycetidae</taxon>
        <taxon>Chaetothyriales</taxon>
        <taxon>Herpotrichiellaceae</taxon>
        <taxon>Exophiala</taxon>
    </lineage>
</organism>
<evidence type="ECO:0008006" key="5">
    <source>
        <dbReference type="Google" id="ProtNLM"/>
    </source>
</evidence>
<accession>A0AAV9N4V8</accession>
<dbReference type="AlphaFoldDB" id="A0AAV9N4V8"/>
<gene>
    <name evidence="3" type="ORF">LTR84_004447</name>
</gene>
<comment type="subcellular location">
    <subcellularLocation>
        <location evidence="1">Nucleus</location>
    </subcellularLocation>
</comment>
<dbReference type="PANTHER" id="PTHR37534">
    <property type="entry name" value="TRANSCRIPTIONAL ACTIVATOR PROTEIN UGA3"/>
    <property type="match status" value="1"/>
</dbReference>
<evidence type="ECO:0000313" key="3">
    <source>
        <dbReference type="EMBL" id="KAK5049518.1"/>
    </source>
</evidence>
<keyword evidence="4" id="KW-1185">Reference proteome</keyword>